<accession>A0A8J4FA71</accession>
<organism evidence="2 3">
    <name type="scientific">Volvox africanus</name>
    <dbReference type="NCBI Taxonomy" id="51714"/>
    <lineage>
        <taxon>Eukaryota</taxon>
        <taxon>Viridiplantae</taxon>
        <taxon>Chlorophyta</taxon>
        <taxon>core chlorophytes</taxon>
        <taxon>Chlorophyceae</taxon>
        <taxon>CS clade</taxon>
        <taxon>Chlamydomonadales</taxon>
        <taxon>Volvocaceae</taxon>
        <taxon>Volvox</taxon>
    </lineage>
</organism>
<reference evidence="2" key="1">
    <citation type="journal article" date="2021" name="Proc. Natl. Acad. Sci. U.S.A.">
        <title>Three genomes in the algal genus Volvox reveal the fate of a haploid sex-determining region after a transition to homothallism.</title>
        <authorList>
            <person name="Yamamoto K."/>
            <person name="Hamaji T."/>
            <person name="Kawai-Toyooka H."/>
            <person name="Matsuzaki R."/>
            <person name="Takahashi F."/>
            <person name="Nishimura Y."/>
            <person name="Kawachi M."/>
            <person name="Noguchi H."/>
            <person name="Minakuchi Y."/>
            <person name="Umen J.G."/>
            <person name="Toyoda A."/>
            <person name="Nozaki H."/>
        </authorList>
    </citation>
    <scope>NUCLEOTIDE SEQUENCE</scope>
    <source>
        <strain evidence="2">NIES-3780</strain>
    </source>
</reference>
<keyword evidence="3" id="KW-1185">Reference proteome</keyword>
<evidence type="ECO:0000313" key="2">
    <source>
        <dbReference type="EMBL" id="GIL63476.1"/>
    </source>
</evidence>
<evidence type="ECO:0000313" key="3">
    <source>
        <dbReference type="Proteomes" id="UP000747399"/>
    </source>
</evidence>
<comment type="caution">
    <text evidence="2">The sequence shown here is derived from an EMBL/GenBank/DDBJ whole genome shotgun (WGS) entry which is preliminary data.</text>
</comment>
<dbReference type="Proteomes" id="UP000747399">
    <property type="component" value="Unassembled WGS sequence"/>
</dbReference>
<sequence>MLENIKLKLPSGVPSLKATPSCRHPRWQRWPQRPLRPAGMRMNHRPLLTRLNSNCPPNLPVAVAVAAADAVAVAPPAAGTPAATAAAPKTSVVVAAAAVLFDD</sequence>
<dbReference type="AlphaFoldDB" id="A0A8J4FA71"/>
<dbReference type="EMBL" id="BNCO01000058">
    <property type="protein sequence ID" value="GIL63476.1"/>
    <property type="molecule type" value="Genomic_DNA"/>
</dbReference>
<name>A0A8J4FA71_9CHLO</name>
<protein>
    <submittedName>
        <fullName evidence="2">Uncharacterized protein</fullName>
    </submittedName>
</protein>
<gene>
    <name evidence="2" type="ORF">Vafri_17522</name>
</gene>
<proteinExistence type="predicted"/>
<evidence type="ECO:0000256" key="1">
    <source>
        <dbReference type="SAM" id="MobiDB-lite"/>
    </source>
</evidence>
<feature type="compositionally biased region" description="Low complexity" evidence="1">
    <location>
        <begin position="28"/>
        <end position="37"/>
    </location>
</feature>
<feature type="region of interest" description="Disordered" evidence="1">
    <location>
        <begin position="14"/>
        <end position="41"/>
    </location>
</feature>